<sequence length="80" mass="8384">MQQVQVHLFAGARATSSDVIEVSPGTLTSVLEQCIAKYPSLSQAIPQCAYLVNGLTCGDMEQEISAGSRVDVLPRFAGGA</sequence>
<organism evidence="1">
    <name type="scientific">freshwater metagenome</name>
    <dbReference type="NCBI Taxonomy" id="449393"/>
    <lineage>
        <taxon>unclassified sequences</taxon>
        <taxon>metagenomes</taxon>
        <taxon>ecological metagenomes</taxon>
    </lineage>
</organism>
<proteinExistence type="predicted"/>
<reference evidence="1" key="1">
    <citation type="submission" date="2020-05" db="EMBL/GenBank/DDBJ databases">
        <authorList>
            <person name="Chiriac C."/>
            <person name="Salcher M."/>
            <person name="Ghai R."/>
            <person name="Kavagutti S V."/>
        </authorList>
    </citation>
    <scope>NUCLEOTIDE SEQUENCE</scope>
</reference>
<dbReference type="InterPro" id="IPR016155">
    <property type="entry name" value="Mopterin_synth/thiamin_S_b"/>
</dbReference>
<dbReference type="EMBL" id="CAFBSG010000020">
    <property type="protein sequence ID" value="CAB5240894.1"/>
    <property type="molecule type" value="Genomic_DNA"/>
</dbReference>
<dbReference type="AlphaFoldDB" id="A0A6J7XU68"/>
<name>A0A6J7XU68_9ZZZZ</name>
<accession>A0A6J7XU68</accession>
<dbReference type="CDD" id="cd17040">
    <property type="entry name" value="Ubl_MoaD_like"/>
    <property type="match status" value="1"/>
</dbReference>
<protein>
    <submittedName>
        <fullName evidence="1">Unannotated protein</fullName>
    </submittedName>
</protein>
<dbReference type="Pfam" id="PF02597">
    <property type="entry name" value="ThiS"/>
    <property type="match status" value="1"/>
</dbReference>
<gene>
    <name evidence="1" type="ORF">UFOPK3554_01115</name>
</gene>
<dbReference type="InterPro" id="IPR003749">
    <property type="entry name" value="ThiS/MoaD-like"/>
</dbReference>
<dbReference type="SUPFAM" id="SSF54285">
    <property type="entry name" value="MoaD/ThiS"/>
    <property type="match status" value="1"/>
</dbReference>
<evidence type="ECO:0000313" key="1">
    <source>
        <dbReference type="EMBL" id="CAB5240894.1"/>
    </source>
</evidence>
<dbReference type="InterPro" id="IPR012675">
    <property type="entry name" value="Beta-grasp_dom_sf"/>
</dbReference>
<dbReference type="Gene3D" id="3.10.20.30">
    <property type="match status" value="1"/>
</dbReference>